<name>A0ABW1ZPS3_9DEIO</name>
<reference evidence="2" key="1">
    <citation type="journal article" date="2019" name="Int. J. Syst. Evol. Microbiol.">
        <title>The Global Catalogue of Microorganisms (GCM) 10K type strain sequencing project: providing services to taxonomists for standard genome sequencing and annotation.</title>
        <authorList>
            <consortium name="The Broad Institute Genomics Platform"/>
            <consortium name="The Broad Institute Genome Sequencing Center for Infectious Disease"/>
            <person name="Wu L."/>
            <person name="Ma J."/>
        </authorList>
    </citation>
    <scope>NUCLEOTIDE SEQUENCE [LARGE SCALE GENOMIC DNA]</scope>
    <source>
        <strain evidence="2">CCUG 63830</strain>
    </source>
</reference>
<organism evidence="1 2">
    <name type="scientific">Deinococcus multiflagellatus</name>
    <dbReference type="NCBI Taxonomy" id="1656887"/>
    <lineage>
        <taxon>Bacteria</taxon>
        <taxon>Thermotogati</taxon>
        <taxon>Deinococcota</taxon>
        <taxon>Deinococci</taxon>
        <taxon>Deinococcales</taxon>
        <taxon>Deinococcaceae</taxon>
        <taxon>Deinococcus</taxon>
    </lineage>
</organism>
<evidence type="ECO:0000313" key="2">
    <source>
        <dbReference type="Proteomes" id="UP001596317"/>
    </source>
</evidence>
<evidence type="ECO:0000313" key="1">
    <source>
        <dbReference type="EMBL" id="MFC6661840.1"/>
    </source>
</evidence>
<proteinExistence type="predicted"/>
<comment type="caution">
    <text evidence="1">The sequence shown here is derived from an EMBL/GenBank/DDBJ whole genome shotgun (WGS) entry which is preliminary data.</text>
</comment>
<keyword evidence="2" id="KW-1185">Reference proteome</keyword>
<sequence length="87" mass="8860">MSALARVLGTESALVHRVLAAGLPRQLDALADQASGAEGRAHLVEAVGTLPAFSSVEAALAEPGGAQNLEQAGELLAPHSWARGPRK</sequence>
<protein>
    <submittedName>
        <fullName evidence="1">Uncharacterized protein</fullName>
    </submittedName>
</protein>
<gene>
    <name evidence="1" type="ORF">ACFP90_17005</name>
</gene>
<dbReference type="RefSeq" id="WP_380057542.1">
    <property type="nucleotide sequence ID" value="NZ_JBHSWB010000001.1"/>
</dbReference>
<dbReference type="Proteomes" id="UP001596317">
    <property type="component" value="Unassembled WGS sequence"/>
</dbReference>
<dbReference type="EMBL" id="JBHSWB010000001">
    <property type="protein sequence ID" value="MFC6661840.1"/>
    <property type="molecule type" value="Genomic_DNA"/>
</dbReference>
<accession>A0ABW1ZPS3</accession>